<comment type="caution">
    <text evidence="1">The sequence shown here is derived from an EMBL/GenBank/DDBJ whole genome shotgun (WGS) entry which is preliminary data.</text>
</comment>
<accession>A0A4V3SRC8</accession>
<gene>
    <name evidence="1" type="ORF">D3M76_08005</name>
</gene>
<dbReference type="AlphaFoldDB" id="A0A4V3SRC8"/>
<reference evidence="1 2" key="1">
    <citation type="journal article" date="2019" name="Vet. Microbiol.">
        <title>Development of multi locus sequence typing (MLST) of Rodentibacter pneumotropicus.</title>
        <authorList>
            <person name="Adhikary S."/>
            <person name="Bisgaard M."/>
            <person name="Boot R."/>
            <person name="Benga L."/>
            <person name="Nicklas W."/>
            <person name="Christensen H."/>
        </authorList>
    </citation>
    <scope>NUCLEOTIDE SEQUENCE [LARGE SCALE GENOMIC DNA]</scope>
    <source>
        <strain evidence="1 2">1596_07</strain>
    </source>
</reference>
<evidence type="ECO:0000313" key="1">
    <source>
        <dbReference type="EMBL" id="THA14257.1"/>
    </source>
</evidence>
<dbReference type="Proteomes" id="UP000310576">
    <property type="component" value="Unassembled WGS sequence"/>
</dbReference>
<evidence type="ECO:0000313" key="2">
    <source>
        <dbReference type="Proteomes" id="UP000310576"/>
    </source>
</evidence>
<proteinExistence type="predicted"/>
<protein>
    <submittedName>
        <fullName evidence="1">Uncharacterized protein</fullName>
    </submittedName>
</protein>
<dbReference type="RefSeq" id="WP_136125716.1">
    <property type="nucleotide sequence ID" value="NZ_CAJUGY010000009.1"/>
</dbReference>
<dbReference type="EMBL" id="QXNG01000075">
    <property type="protein sequence ID" value="THA14257.1"/>
    <property type="molecule type" value="Genomic_DNA"/>
</dbReference>
<organism evidence="1 2">
    <name type="scientific">Rodentibacter pneumotropicus</name>
    <dbReference type="NCBI Taxonomy" id="758"/>
    <lineage>
        <taxon>Bacteria</taxon>
        <taxon>Pseudomonadati</taxon>
        <taxon>Pseudomonadota</taxon>
        <taxon>Gammaproteobacteria</taxon>
        <taxon>Pasteurellales</taxon>
        <taxon>Pasteurellaceae</taxon>
        <taxon>Rodentibacter</taxon>
    </lineage>
</organism>
<sequence>MYVSENKSAVEQWYEENGMPLVQAKNGDDVMHQMDLSKYPIERAFNHLTHEQRGILKAVADIEPNEHYNRPDLTGDKLSHYNNAGIAKLIKGLIMMTEIRLAFPRALSRREFYQRDPQLRGQP</sequence>
<name>A0A4V3SRC8_9PAST</name>